<sequence length="53" mass="6328">MEHWTDERKEHGSSGRGRPLFQETREQQAATESHCQSEAHTYQQEKKEKNKTR</sequence>
<evidence type="ECO:0000313" key="2">
    <source>
        <dbReference type="Proteomes" id="UP000095283"/>
    </source>
</evidence>
<organism evidence="2 3">
    <name type="scientific">Heterorhabditis bacteriophora</name>
    <name type="common">Entomopathogenic nematode worm</name>
    <dbReference type="NCBI Taxonomy" id="37862"/>
    <lineage>
        <taxon>Eukaryota</taxon>
        <taxon>Metazoa</taxon>
        <taxon>Ecdysozoa</taxon>
        <taxon>Nematoda</taxon>
        <taxon>Chromadorea</taxon>
        <taxon>Rhabditida</taxon>
        <taxon>Rhabditina</taxon>
        <taxon>Rhabditomorpha</taxon>
        <taxon>Strongyloidea</taxon>
        <taxon>Heterorhabditidae</taxon>
        <taxon>Heterorhabditis</taxon>
    </lineage>
</organism>
<dbReference type="Proteomes" id="UP000095283">
    <property type="component" value="Unplaced"/>
</dbReference>
<reference evidence="3" key="1">
    <citation type="submission" date="2016-11" db="UniProtKB">
        <authorList>
            <consortium name="WormBaseParasite"/>
        </authorList>
    </citation>
    <scope>IDENTIFICATION</scope>
</reference>
<evidence type="ECO:0000256" key="1">
    <source>
        <dbReference type="SAM" id="MobiDB-lite"/>
    </source>
</evidence>
<keyword evidence="2" id="KW-1185">Reference proteome</keyword>
<evidence type="ECO:0000313" key="3">
    <source>
        <dbReference type="WBParaSite" id="Hba_18607"/>
    </source>
</evidence>
<feature type="compositionally biased region" description="Basic and acidic residues" evidence="1">
    <location>
        <begin position="1"/>
        <end position="13"/>
    </location>
</feature>
<name>A0A1I7XM55_HETBA</name>
<dbReference type="AlphaFoldDB" id="A0A1I7XM55"/>
<accession>A0A1I7XM55</accession>
<dbReference type="WBParaSite" id="Hba_18607">
    <property type="protein sequence ID" value="Hba_18607"/>
    <property type="gene ID" value="Hba_18607"/>
</dbReference>
<feature type="region of interest" description="Disordered" evidence="1">
    <location>
        <begin position="1"/>
        <end position="53"/>
    </location>
</feature>
<proteinExistence type="predicted"/>
<feature type="compositionally biased region" description="Polar residues" evidence="1">
    <location>
        <begin position="27"/>
        <end position="42"/>
    </location>
</feature>
<protein>
    <submittedName>
        <fullName evidence="3">Small hydrophilic protein</fullName>
    </submittedName>
</protein>